<evidence type="ECO:0000256" key="1">
    <source>
        <dbReference type="HAMAP-Rule" id="MF_00775"/>
    </source>
</evidence>
<evidence type="ECO:0000313" key="3">
    <source>
        <dbReference type="Proteomes" id="UP000753724"/>
    </source>
</evidence>
<evidence type="ECO:0000313" key="2">
    <source>
        <dbReference type="EMBL" id="NBC36570.1"/>
    </source>
</evidence>
<accession>A0ABW9XDI9</accession>
<dbReference type="PANTHER" id="PTHR37315">
    <property type="entry name" value="UPF0311 PROTEIN BLR7842"/>
    <property type="match status" value="1"/>
</dbReference>
<gene>
    <name evidence="2" type="ORF">GTZ99_08370</name>
</gene>
<dbReference type="PANTHER" id="PTHR37315:SF1">
    <property type="entry name" value="UPF0311 PROTEIN BLR7842"/>
    <property type="match status" value="1"/>
</dbReference>
<dbReference type="EMBL" id="JAAAPO010000003">
    <property type="protein sequence ID" value="NBC36570.1"/>
    <property type="molecule type" value="Genomic_DNA"/>
</dbReference>
<dbReference type="Proteomes" id="UP000753724">
    <property type="component" value="Unassembled WGS sequence"/>
</dbReference>
<keyword evidence="3" id="KW-1185">Reference proteome</keyword>
<dbReference type="HAMAP" id="MF_00775">
    <property type="entry name" value="UPF0311"/>
    <property type="match status" value="1"/>
</dbReference>
<protein>
    <recommendedName>
        <fullName evidence="1">UPF0311 protein GTZ99_08370</fullName>
    </recommendedName>
</protein>
<dbReference type="InterPro" id="IPR020915">
    <property type="entry name" value="UPF0311"/>
</dbReference>
<sequence>MTDPFDTLSTMEKPHLEFAFACRLWFTRVNTVPDIPTGGFRSAVYVDRGEFEGPRLKGRAVPNSGGDYAHFRPDDTACFDARYVLEVDDGTLIYMQNKGFLWGRTPGVMDRLREWAFNGGEAVPHAEYYLRAQPTFETSKGKHDWLTKHVFIGVGERKPDGNYVRYYALT</sequence>
<comment type="caution">
    <text evidence="2">The sequence shown here is derived from an EMBL/GenBank/DDBJ whole genome shotgun (WGS) entry which is preliminary data.</text>
</comment>
<name>A0ABW9XDI9_9SPHN</name>
<proteinExistence type="inferred from homology"/>
<dbReference type="Pfam" id="PF11578">
    <property type="entry name" value="DUF3237"/>
    <property type="match status" value="1"/>
</dbReference>
<comment type="similarity">
    <text evidence="1">Belongs to the UPF0311 family.</text>
</comment>
<reference evidence="3" key="1">
    <citation type="submission" date="2020-01" db="EMBL/GenBank/DDBJ databases">
        <title>Sphingomonas sp. strain CSW-10.</title>
        <authorList>
            <person name="Chen W.-M."/>
        </authorList>
    </citation>
    <scope>NUCLEOTIDE SEQUENCE [LARGE SCALE GENOMIC DNA]</scope>
    <source>
        <strain evidence="3">FSY-8</strain>
    </source>
</reference>
<dbReference type="Gene3D" id="2.40.160.20">
    <property type="match status" value="1"/>
</dbReference>
<organism evidence="2 3">
    <name type="scientific">Novosphingobium ovatum</name>
    <dbReference type="NCBI Taxonomy" id="1908523"/>
    <lineage>
        <taxon>Bacteria</taxon>
        <taxon>Pseudomonadati</taxon>
        <taxon>Pseudomonadota</taxon>
        <taxon>Alphaproteobacteria</taxon>
        <taxon>Sphingomonadales</taxon>
        <taxon>Sphingomonadaceae</taxon>
        <taxon>Novosphingobium</taxon>
    </lineage>
</organism>